<comment type="caution">
    <text evidence="1">Lacks conserved residue(s) required for the propagation of feature annotation.</text>
</comment>
<keyword evidence="1" id="KW-0378">Hydrolase</keyword>
<dbReference type="Proteomes" id="UP001314170">
    <property type="component" value="Unassembled WGS sequence"/>
</dbReference>
<dbReference type="SUPFAM" id="SSF53474">
    <property type="entry name" value="alpha/beta-Hydrolases"/>
    <property type="match status" value="1"/>
</dbReference>
<dbReference type="AlphaFoldDB" id="A0AAV1R5C2"/>
<evidence type="ECO:0000256" key="1">
    <source>
        <dbReference type="RuleBase" id="RU365011"/>
    </source>
</evidence>
<organism evidence="3 4">
    <name type="scientific">Dovyalis caffra</name>
    <dbReference type="NCBI Taxonomy" id="77055"/>
    <lineage>
        <taxon>Eukaryota</taxon>
        <taxon>Viridiplantae</taxon>
        <taxon>Streptophyta</taxon>
        <taxon>Embryophyta</taxon>
        <taxon>Tracheophyta</taxon>
        <taxon>Spermatophyta</taxon>
        <taxon>Magnoliopsida</taxon>
        <taxon>eudicotyledons</taxon>
        <taxon>Gunneridae</taxon>
        <taxon>Pentapetalae</taxon>
        <taxon>rosids</taxon>
        <taxon>fabids</taxon>
        <taxon>Malpighiales</taxon>
        <taxon>Salicaceae</taxon>
        <taxon>Flacourtieae</taxon>
        <taxon>Dovyalis</taxon>
    </lineage>
</organism>
<comment type="function">
    <text evidence="1">Involved in inositol deacylation of GPI-anchored proteins which plays important roles in the quality control and ER-associated degradation of GPI-anchored proteins.</text>
</comment>
<feature type="domain" description="GPI inositol-deacylase PGAP1-like alpha/beta" evidence="2">
    <location>
        <begin position="80"/>
        <end position="307"/>
    </location>
</feature>
<sequence>MMEGLRSKIRVAVVVIVSAWIGFLALYGLLKPISNGCIMTYMYPTYVPISATDGVSSAKYGLYLYHEGWKKIDFNQHLKQLSGIPVLFIPGNGGSYKQVRSLAAECDRAYQGGPLEQSFYQEASLTPEEGGKDMDIAGFQLPNQYTSRLDWFAVDLEGEHSAMDGRILEEHTEYVVYAIHRILDQYKESRAAREREGAAAYGSLPKSVILVGHSMGGFVARAALIHPRLRKAAVETVLTLSTPHQSPPIALQPSLGHYFSQVNEEWRKGYEVQTTQTGHYVSDPLLSRVVVVSISGGYNDYQTKKLLHISG</sequence>
<keyword evidence="4" id="KW-1185">Reference proteome</keyword>
<dbReference type="GO" id="GO:0016788">
    <property type="term" value="F:hydrolase activity, acting on ester bonds"/>
    <property type="evidence" value="ECO:0007669"/>
    <property type="project" value="InterPro"/>
</dbReference>
<dbReference type="PANTHER" id="PTHR47346:SF1">
    <property type="entry name" value="GPI INOSITOL-DEACYLASE"/>
    <property type="match status" value="1"/>
</dbReference>
<comment type="similarity">
    <text evidence="1">Belongs to the GPI inositol-deacylase family.</text>
</comment>
<keyword evidence="1" id="KW-0812">Transmembrane</keyword>
<comment type="caution">
    <text evidence="3">The sequence shown here is derived from an EMBL/GenBank/DDBJ whole genome shotgun (WGS) entry which is preliminary data.</text>
</comment>
<dbReference type="EC" id="3.1.-.-" evidence="1"/>
<evidence type="ECO:0000313" key="4">
    <source>
        <dbReference type="Proteomes" id="UP001314170"/>
    </source>
</evidence>
<dbReference type="GO" id="GO:0015031">
    <property type="term" value="P:protein transport"/>
    <property type="evidence" value="ECO:0007669"/>
    <property type="project" value="UniProtKB-KW"/>
</dbReference>
<gene>
    <name evidence="3" type="ORF">DCAF_LOCUS5951</name>
</gene>
<dbReference type="EMBL" id="CAWUPB010000893">
    <property type="protein sequence ID" value="CAK7328230.1"/>
    <property type="molecule type" value="Genomic_DNA"/>
</dbReference>
<keyword evidence="1" id="KW-0256">Endoplasmic reticulum</keyword>
<name>A0AAV1R5C2_9ROSI</name>
<evidence type="ECO:0000259" key="2">
    <source>
        <dbReference type="Pfam" id="PF07819"/>
    </source>
</evidence>
<dbReference type="InterPro" id="IPR029058">
    <property type="entry name" value="AB_hydrolase_fold"/>
</dbReference>
<dbReference type="Pfam" id="PF07819">
    <property type="entry name" value="PGAP1"/>
    <property type="match status" value="1"/>
</dbReference>
<comment type="subcellular location">
    <subcellularLocation>
        <location evidence="1">Endoplasmic reticulum membrane</location>
    </subcellularLocation>
</comment>
<feature type="transmembrane region" description="Helical" evidence="1">
    <location>
        <begin position="12"/>
        <end position="30"/>
    </location>
</feature>
<dbReference type="InterPro" id="IPR012908">
    <property type="entry name" value="PGAP1-ab_dom-like"/>
</dbReference>
<reference evidence="3 4" key="1">
    <citation type="submission" date="2024-01" db="EMBL/GenBank/DDBJ databases">
        <authorList>
            <person name="Waweru B."/>
        </authorList>
    </citation>
    <scope>NUCLEOTIDE SEQUENCE [LARGE SCALE GENOMIC DNA]</scope>
</reference>
<keyword evidence="1" id="KW-0472">Membrane</keyword>
<evidence type="ECO:0000313" key="3">
    <source>
        <dbReference type="EMBL" id="CAK7328230.1"/>
    </source>
</evidence>
<dbReference type="Gene3D" id="3.40.50.1820">
    <property type="entry name" value="alpha/beta hydrolase"/>
    <property type="match status" value="1"/>
</dbReference>
<proteinExistence type="inferred from homology"/>
<dbReference type="PANTHER" id="PTHR47346">
    <property type="entry name" value="HYDROLASES, ACTING ON ESTER BOND"/>
    <property type="match status" value="1"/>
</dbReference>
<keyword evidence="1" id="KW-0813">Transport</keyword>
<dbReference type="GO" id="GO:0005789">
    <property type="term" value="C:endoplasmic reticulum membrane"/>
    <property type="evidence" value="ECO:0007669"/>
    <property type="project" value="UniProtKB-SubCell"/>
</dbReference>
<protein>
    <recommendedName>
        <fullName evidence="1">GPI inositol-deacylase</fullName>
        <ecNumber evidence="1">3.1.-.-</ecNumber>
    </recommendedName>
</protein>
<accession>A0AAV1R5C2</accession>
<keyword evidence="1" id="KW-1133">Transmembrane helix</keyword>
<keyword evidence="1" id="KW-0653">Protein transport</keyword>